<reference evidence="5 6" key="1">
    <citation type="submission" date="2018-06" db="EMBL/GenBank/DDBJ databases">
        <title>A transcriptomic atlas of mushroom development highlights an independent origin of complex multicellularity.</title>
        <authorList>
            <consortium name="DOE Joint Genome Institute"/>
            <person name="Krizsan K."/>
            <person name="Almasi E."/>
            <person name="Merenyi Z."/>
            <person name="Sahu N."/>
            <person name="Viragh M."/>
            <person name="Koszo T."/>
            <person name="Mondo S."/>
            <person name="Kiss B."/>
            <person name="Balint B."/>
            <person name="Kues U."/>
            <person name="Barry K."/>
            <person name="Hegedus J.C."/>
            <person name="Henrissat B."/>
            <person name="Johnson J."/>
            <person name="Lipzen A."/>
            <person name="Ohm R."/>
            <person name="Nagy I."/>
            <person name="Pangilinan J."/>
            <person name="Yan J."/>
            <person name="Xiong Y."/>
            <person name="Grigoriev I.V."/>
            <person name="Hibbett D.S."/>
            <person name="Nagy L.G."/>
        </authorList>
    </citation>
    <scope>NUCLEOTIDE SEQUENCE [LARGE SCALE GENOMIC DNA]</scope>
    <source>
        <strain evidence="5 6">SZMC22713</strain>
    </source>
</reference>
<dbReference type="Proteomes" id="UP000294933">
    <property type="component" value="Unassembled WGS sequence"/>
</dbReference>
<dbReference type="InterPro" id="IPR024156">
    <property type="entry name" value="Small_GTPase_ARF"/>
</dbReference>
<evidence type="ECO:0000256" key="3">
    <source>
        <dbReference type="PIRSR" id="PIRSR606689-1"/>
    </source>
</evidence>
<keyword evidence="4" id="KW-0479">Metal-binding</keyword>
<feature type="binding site" evidence="3">
    <location>
        <position position="80"/>
    </location>
    <ligand>
        <name>GTP</name>
        <dbReference type="ChEBI" id="CHEBI:37565"/>
    </ligand>
</feature>
<evidence type="ECO:0000256" key="1">
    <source>
        <dbReference type="ARBA" id="ARBA00022741"/>
    </source>
</evidence>
<dbReference type="AlphaFoldDB" id="A0A4R5XFC5"/>
<dbReference type="GO" id="GO:0005525">
    <property type="term" value="F:GTP binding"/>
    <property type="evidence" value="ECO:0007669"/>
    <property type="project" value="UniProtKB-KW"/>
</dbReference>
<feature type="binding site" evidence="3">
    <location>
        <begin position="136"/>
        <end position="139"/>
    </location>
    <ligand>
        <name>GTP</name>
        <dbReference type="ChEBI" id="CHEBI:37565"/>
    </ligand>
</feature>
<dbReference type="VEuPathDB" id="FungiDB:BD410DRAFT_779605"/>
<keyword evidence="2 3" id="KW-0342">GTP-binding</keyword>
<dbReference type="SMART" id="SM00178">
    <property type="entry name" value="SAR"/>
    <property type="match status" value="1"/>
</dbReference>
<dbReference type="EMBL" id="ML170156">
    <property type="protein sequence ID" value="TDL29265.1"/>
    <property type="molecule type" value="Genomic_DNA"/>
</dbReference>
<gene>
    <name evidence="5" type="ORF">BD410DRAFT_779605</name>
</gene>
<dbReference type="InterPro" id="IPR027417">
    <property type="entry name" value="P-loop_NTPase"/>
</dbReference>
<evidence type="ECO:0000313" key="5">
    <source>
        <dbReference type="EMBL" id="TDL29265.1"/>
    </source>
</evidence>
<dbReference type="Gene3D" id="3.40.50.300">
    <property type="entry name" value="P-loop containing nucleotide triphosphate hydrolases"/>
    <property type="match status" value="1"/>
</dbReference>
<keyword evidence="6" id="KW-1185">Reference proteome</keyword>
<proteinExistence type="predicted"/>
<dbReference type="OrthoDB" id="427186at2759"/>
<evidence type="ECO:0000256" key="2">
    <source>
        <dbReference type="ARBA" id="ARBA00023134"/>
    </source>
</evidence>
<accession>A0A4R5XFC5</accession>
<dbReference type="SMART" id="SM00177">
    <property type="entry name" value="ARF"/>
    <property type="match status" value="1"/>
</dbReference>
<name>A0A4R5XFC5_9AGAM</name>
<organism evidence="5 6">
    <name type="scientific">Rickenella mellea</name>
    <dbReference type="NCBI Taxonomy" id="50990"/>
    <lineage>
        <taxon>Eukaryota</taxon>
        <taxon>Fungi</taxon>
        <taxon>Dikarya</taxon>
        <taxon>Basidiomycota</taxon>
        <taxon>Agaricomycotina</taxon>
        <taxon>Agaricomycetes</taxon>
        <taxon>Hymenochaetales</taxon>
        <taxon>Rickenellaceae</taxon>
        <taxon>Rickenella</taxon>
    </lineage>
</organism>
<dbReference type="STRING" id="50990.A0A4R5XFC5"/>
<keyword evidence="4" id="KW-0460">Magnesium</keyword>
<feature type="binding site" evidence="3">
    <location>
        <begin position="25"/>
        <end position="32"/>
    </location>
    <ligand>
        <name>GTP</name>
        <dbReference type="ChEBI" id="CHEBI:37565"/>
    </ligand>
</feature>
<dbReference type="InterPro" id="IPR006689">
    <property type="entry name" value="Small_GTPase_ARF/SAR"/>
</dbReference>
<feature type="binding site" evidence="4">
    <location>
        <position position="32"/>
    </location>
    <ligand>
        <name>Mg(2+)</name>
        <dbReference type="ChEBI" id="CHEBI:18420"/>
    </ligand>
</feature>
<dbReference type="PANTHER" id="PTHR11711">
    <property type="entry name" value="ADP RIBOSYLATION FACTOR-RELATED"/>
    <property type="match status" value="1"/>
</dbReference>
<evidence type="ECO:0000256" key="4">
    <source>
        <dbReference type="PIRSR" id="PIRSR606689-2"/>
    </source>
</evidence>
<sequence length="433" mass="48648">MASIISNALGRVWPKDIVKKAFIGGLDDAGKTTLLYKLKLGEIVITKPTIVFNVETVPLPTVSASPSRPPTKLECWDAGGCRILPLARYYTSGFDMIVWMVDSSDRKRLKESVEALNIVANGMNLVKDIPILILANKQDLPNAMSVNDILLQIKDTCKGRLWNVFPSTSFRTIDESGIPSAFDWLLSAVELSSPKYCATLQSVVPHPPNFPLRMNTENIFYIFLGRTESDSPPSVFLRQFHTYELPSWDHYTQIRLTYLLLHVEGRQKAKETILDGFKNYIANSKETKGYSFHATMTYFWMQVVHFGIQSMSKPPRQSDSHALGLSHAKFSSDNLSLPTIVDCDDDFILVDDDADQSTTSTLAASLEDTGVDKTDLDFRSFLLLNPHVADENLWVDYYSKPVIMSWLARGGFVLPDKKNLPNLVARERVRVTS</sequence>
<dbReference type="GO" id="GO:0046872">
    <property type="term" value="F:metal ion binding"/>
    <property type="evidence" value="ECO:0007669"/>
    <property type="project" value="UniProtKB-KW"/>
</dbReference>
<dbReference type="GO" id="GO:0003924">
    <property type="term" value="F:GTPase activity"/>
    <property type="evidence" value="ECO:0007669"/>
    <property type="project" value="InterPro"/>
</dbReference>
<protein>
    <submittedName>
        <fullName evidence="5">Arf-domain-containing protein</fullName>
    </submittedName>
</protein>
<dbReference type="CDD" id="cd00878">
    <property type="entry name" value="Arf_Arl"/>
    <property type="match status" value="1"/>
</dbReference>
<keyword evidence="1 3" id="KW-0547">Nucleotide-binding</keyword>
<dbReference type="PROSITE" id="PS51417">
    <property type="entry name" value="ARF"/>
    <property type="match status" value="1"/>
</dbReference>
<dbReference type="SUPFAM" id="SSF52540">
    <property type="entry name" value="P-loop containing nucleoside triphosphate hydrolases"/>
    <property type="match status" value="1"/>
</dbReference>
<dbReference type="Pfam" id="PF00025">
    <property type="entry name" value="Arf"/>
    <property type="match status" value="1"/>
</dbReference>
<evidence type="ECO:0000313" key="6">
    <source>
        <dbReference type="Proteomes" id="UP000294933"/>
    </source>
</evidence>
<feature type="binding site" evidence="4">
    <location>
        <position position="49"/>
    </location>
    <ligand>
        <name>Mg(2+)</name>
        <dbReference type="ChEBI" id="CHEBI:18420"/>
    </ligand>
</feature>